<dbReference type="Proteomes" id="UP000316778">
    <property type="component" value="Unassembled WGS sequence"/>
</dbReference>
<reference evidence="5 6" key="1">
    <citation type="journal article" date="2013" name="Stand. Genomic Sci.">
        <title>Genomic Encyclopedia of Type Strains, Phase I: The one thousand microbial genomes (KMG-I) project.</title>
        <authorList>
            <person name="Kyrpides N.C."/>
            <person name="Woyke T."/>
            <person name="Eisen J.A."/>
            <person name="Garrity G."/>
            <person name="Lilburn T.G."/>
            <person name="Beck B.J."/>
            <person name="Whitman W.B."/>
            <person name="Hugenholtz P."/>
            <person name="Klenk H.P."/>
        </authorList>
    </citation>
    <scope>NUCLEOTIDE SEQUENCE [LARGE SCALE GENOMIC DNA]</scope>
    <source>
        <strain evidence="5 6">DSM 13484</strain>
    </source>
</reference>
<dbReference type="RefSeq" id="WP_145715600.1">
    <property type="nucleotide sequence ID" value="NZ_BAAAFY010000001.1"/>
</dbReference>
<keyword evidence="6" id="KW-1185">Reference proteome</keyword>
<dbReference type="InterPro" id="IPR036388">
    <property type="entry name" value="WH-like_DNA-bd_sf"/>
</dbReference>
<evidence type="ECO:0000313" key="6">
    <source>
        <dbReference type="Proteomes" id="UP000316778"/>
    </source>
</evidence>
<evidence type="ECO:0000259" key="4">
    <source>
        <dbReference type="PROSITE" id="PS51118"/>
    </source>
</evidence>
<dbReference type="OrthoDB" id="8231503at2"/>
<dbReference type="PROSITE" id="PS51118">
    <property type="entry name" value="HTH_HXLR"/>
    <property type="match status" value="1"/>
</dbReference>
<comment type="caution">
    <text evidence="5">The sequence shown here is derived from an EMBL/GenBank/DDBJ whole genome shotgun (WGS) entry which is preliminary data.</text>
</comment>
<evidence type="ECO:0000313" key="5">
    <source>
        <dbReference type="EMBL" id="TWI89341.1"/>
    </source>
</evidence>
<protein>
    <submittedName>
        <fullName evidence="5">HxlR family transcriptional regulator</fullName>
    </submittedName>
</protein>
<gene>
    <name evidence="5" type="ORF">LX66_3438</name>
</gene>
<dbReference type="Gene3D" id="1.10.10.10">
    <property type="entry name" value="Winged helix-like DNA-binding domain superfamily/Winged helix DNA-binding domain"/>
    <property type="match status" value="1"/>
</dbReference>
<dbReference type="SUPFAM" id="SSF46785">
    <property type="entry name" value="Winged helix' DNA-binding domain"/>
    <property type="match status" value="1"/>
</dbReference>
<dbReference type="InterPro" id="IPR002577">
    <property type="entry name" value="HTH_HxlR"/>
</dbReference>
<proteinExistence type="predicted"/>
<dbReference type="PANTHER" id="PTHR33204:SF29">
    <property type="entry name" value="TRANSCRIPTIONAL REGULATOR"/>
    <property type="match status" value="1"/>
</dbReference>
<keyword evidence="1" id="KW-0805">Transcription regulation</keyword>
<dbReference type="PANTHER" id="PTHR33204">
    <property type="entry name" value="TRANSCRIPTIONAL REGULATOR, MARR FAMILY"/>
    <property type="match status" value="1"/>
</dbReference>
<dbReference type="AlphaFoldDB" id="A0A562T721"/>
<dbReference type="GO" id="GO:0003677">
    <property type="term" value="F:DNA binding"/>
    <property type="evidence" value="ECO:0007669"/>
    <property type="project" value="UniProtKB-KW"/>
</dbReference>
<evidence type="ECO:0000256" key="2">
    <source>
        <dbReference type="ARBA" id="ARBA00023125"/>
    </source>
</evidence>
<organism evidence="5 6">
    <name type="scientific">Chitinophaga japonensis</name>
    <name type="common">Flexibacter japonensis</name>
    <dbReference type="NCBI Taxonomy" id="104662"/>
    <lineage>
        <taxon>Bacteria</taxon>
        <taxon>Pseudomonadati</taxon>
        <taxon>Bacteroidota</taxon>
        <taxon>Chitinophagia</taxon>
        <taxon>Chitinophagales</taxon>
        <taxon>Chitinophagaceae</taxon>
        <taxon>Chitinophaga</taxon>
    </lineage>
</organism>
<evidence type="ECO:0000256" key="3">
    <source>
        <dbReference type="ARBA" id="ARBA00023163"/>
    </source>
</evidence>
<keyword evidence="2" id="KW-0238">DNA-binding</keyword>
<sequence>MRKTYDNPFDCPVTRTMEYIGGRWKPIIIFLLIDKPLRFGKLAMFMPAISKKILTQQLRELEEDGIVIRHVFREVQLRVEYELSETGKSLLPLMMAMKEWGKTMLPKSDNAQS</sequence>
<feature type="domain" description="HTH hxlR-type" evidence="4">
    <location>
        <begin position="11"/>
        <end position="109"/>
    </location>
</feature>
<dbReference type="InterPro" id="IPR036390">
    <property type="entry name" value="WH_DNA-bd_sf"/>
</dbReference>
<keyword evidence="3" id="KW-0804">Transcription</keyword>
<dbReference type="EMBL" id="VLLG01000003">
    <property type="protein sequence ID" value="TWI89341.1"/>
    <property type="molecule type" value="Genomic_DNA"/>
</dbReference>
<evidence type="ECO:0000256" key="1">
    <source>
        <dbReference type="ARBA" id="ARBA00023015"/>
    </source>
</evidence>
<name>A0A562T721_CHIJA</name>
<accession>A0A562T721</accession>
<dbReference type="Pfam" id="PF01638">
    <property type="entry name" value="HxlR"/>
    <property type="match status" value="1"/>
</dbReference>